<dbReference type="OrthoDB" id="415023at2759"/>
<feature type="domain" description="OTU" evidence="3">
    <location>
        <begin position="110"/>
        <end position="270"/>
    </location>
</feature>
<dbReference type="Proteomes" id="UP000591131">
    <property type="component" value="Unassembled WGS sequence"/>
</dbReference>
<dbReference type="Gene3D" id="3.90.70.80">
    <property type="match status" value="1"/>
</dbReference>
<protein>
    <recommendedName>
        <fullName evidence="3">OTU domain-containing protein</fullName>
    </recommendedName>
</protein>
<evidence type="ECO:0000256" key="1">
    <source>
        <dbReference type="SAM" id="Coils"/>
    </source>
</evidence>
<accession>A0A7J6MKB8</accession>
<dbReference type="EMBL" id="JAAPAO010000124">
    <property type="protein sequence ID" value="KAF4671935.1"/>
    <property type="molecule type" value="Genomic_DNA"/>
</dbReference>
<dbReference type="PROSITE" id="PS50802">
    <property type="entry name" value="OTU"/>
    <property type="match status" value="1"/>
</dbReference>
<proteinExistence type="predicted"/>
<evidence type="ECO:0000313" key="4">
    <source>
        <dbReference type="EMBL" id="KAF4671935.1"/>
    </source>
</evidence>
<sequence>MTSSEEGSAAAPQVDVGSTTSTALKGIFGKKNASKKKFKTTNLNSDRQKAETKKKEEDSKREAAALARRAAQIEQDREEAAARGEIDLDGAEGWYRSMQVFQKKLGEAGLRIREVQNDGNCMFRSFVDQLGYDADGPKDYKNARKAAVQYIRRNDNAFEPFMEPGVSKAPAVCSIGHALLLAIDEVSGVTMAVYTQKMQNDKVWGGNIELQALSQHYRVNVVVLQIVLVSQHAYEASELQMIEMKNFDESAPCAVLSYHDGLHYNSVRLAEDTKKTTSKILHIDDVRKLVEKANKVDQTSDSTEHIGVAFIDLNQFNTTSPAHRTQSISLENQAGIIATLEVSTAAHKRSSNMTTDVKRLDSSEIGSLLPLDDPQAAGIVAEFGKQPGISGLGSAIELLGELGFGDDAESSPGADREGFSLVDELLGSDGGSEGSDNHHSAKSILEDTENLERAQGESLEKSGYSLPSSSSHCVELADQEESPPVLEEASPASLEDSPAVCRETITKISVNKTKSEPRNFSARTARLRDLAASRGRSSAAVQADLPRSSEEHRGTSVNGDLVKLLPLRKELLEQREALGGGMAPRRSACKFDGLVEDTLDLAMEVAKLRGKSLEDHCSVIDDEQVRTLEMMLEGMPRRSPPPEAAPEIISRQEGNEVGGKEKCKVSRIELRDRNFVCAGTVCVNLDYVMSSPSSRLALLEARIAESIPLQLQANQEMAEEIVRLRAENRRLRCENVELREIAAGGDQNALRELRVLREENSILRQRLRTRSTSPIASRSPGEERGGGFDDEIRERCASLRGRSPSTLIRTGRPAYRHAREYMRESWR</sequence>
<evidence type="ECO:0000259" key="3">
    <source>
        <dbReference type="PROSITE" id="PS50802"/>
    </source>
</evidence>
<dbReference type="Pfam" id="PF02338">
    <property type="entry name" value="OTU"/>
    <property type="match status" value="1"/>
</dbReference>
<feature type="region of interest" description="Disordered" evidence="2">
    <location>
        <begin position="38"/>
        <end position="61"/>
    </location>
</feature>
<dbReference type="AlphaFoldDB" id="A0A7J6MKB8"/>
<dbReference type="GO" id="GO:0016579">
    <property type="term" value="P:protein deubiquitination"/>
    <property type="evidence" value="ECO:0007669"/>
    <property type="project" value="TreeGrafter"/>
</dbReference>
<evidence type="ECO:0000313" key="5">
    <source>
        <dbReference type="Proteomes" id="UP000591131"/>
    </source>
</evidence>
<feature type="region of interest" description="Disordered" evidence="2">
    <location>
        <begin position="531"/>
        <end position="557"/>
    </location>
</feature>
<dbReference type="CDD" id="cd22771">
    <property type="entry name" value="OTU_plant_OTU7-like"/>
    <property type="match status" value="1"/>
</dbReference>
<comment type="caution">
    <text evidence="4">The sequence shown here is derived from an EMBL/GenBank/DDBJ whole genome shotgun (WGS) entry which is preliminary data.</text>
</comment>
<feature type="compositionally biased region" description="Basic and acidic residues" evidence="2">
    <location>
        <begin position="46"/>
        <end position="61"/>
    </location>
</feature>
<feature type="region of interest" description="Disordered" evidence="2">
    <location>
        <begin position="767"/>
        <end position="790"/>
    </location>
</feature>
<keyword evidence="5" id="KW-1185">Reference proteome</keyword>
<feature type="region of interest" description="Disordered" evidence="2">
    <location>
        <begin position="424"/>
        <end position="497"/>
    </location>
</feature>
<name>A0A7J6MKB8_PERCH</name>
<feature type="coiled-coil region" evidence="1">
    <location>
        <begin position="714"/>
        <end position="741"/>
    </location>
</feature>
<dbReference type="InterPro" id="IPR050704">
    <property type="entry name" value="Peptidase_C85-like"/>
</dbReference>
<organism evidence="4 5">
    <name type="scientific">Perkinsus chesapeaki</name>
    <name type="common">Clam parasite</name>
    <name type="synonym">Perkinsus andrewsi</name>
    <dbReference type="NCBI Taxonomy" id="330153"/>
    <lineage>
        <taxon>Eukaryota</taxon>
        <taxon>Sar</taxon>
        <taxon>Alveolata</taxon>
        <taxon>Perkinsozoa</taxon>
        <taxon>Perkinsea</taxon>
        <taxon>Perkinsida</taxon>
        <taxon>Perkinsidae</taxon>
        <taxon>Perkinsus</taxon>
    </lineage>
</organism>
<evidence type="ECO:0000256" key="2">
    <source>
        <dbReference type="SAM" id="MobiDB-lite"/>
    </source>
</evidence>
<feature type="compositionally biased region" description="Basic and acidic residues" evidence="2">
    <location>
        <begin position="780"/>
        <end position="790"/>
    </location>
</feature>
<reference evidence="4 5" key="1">
    <citation type="submission" date="2020-04" db="EMBL/GenBank/DDBJ databases">
        <title>Perkinsus chesapeaki whole genome sequence.</title>
        <authorList>
            <person name="Bogema D.R."/>
        </authorList>
    </citation>
    <scope>NUCLEOTIDE SEQUENCE [LARGE SCALE GENOMIC DNA]</scope>
    <source>
        <strain evidence="4">ATCC PRA-425</strain>
    </source>
</reference>
<gene>
    <name evidence="4" type="ORF">FOL47_001089</name>
</gene>
<feature type="region of interest" description="Disordered" evidence="2">
    <location>
        <begin position="1"/>
        <end position="26"/>
    </location>
</feature>
<dbReference type="InterPro" id="IPR003323">
    <property type="entry name" value="OTU_dom"/>
</dbReference>
<dbReference type="PANTHER" id="PTHR12419:SF7">
    <property type="entry name" value="OTU DOMAIN-CONTAINING PROTEIN 3"/>
    <property type="match status" value="1"/>
</dbReference>
<dbReference type="InterPro" id="IPR038765">
    <property type="entry name" value="Papain-like_cys_pep_sf"/>
</dbReference>
<feature type="compositionally biased region" description="Basic and acidic residues" evidence="2">
    <location>
        <begin position="450"/>
        <end position="460"/>
    </location>
</feature>
<dbReference type="GO" id="GO:0004843">
    <property type="term" value="F:cysteine-type deubiquitinase activity"/>
    <property type="evidence" value="ECO:0007669"/>
    <property type="project" value="TreeGrafter"/>
</dbReference>
<dbReference type="SUPFAM" id="SSF54001">
    <property type="entry name" value="Cysteine proteinases"/>
    <property type="match status" value="1"/>
</dbReference>
<dbReference type="PANTHER" id="PTHR12419">
    <property type="entry name" value="OTU DOMAIN CONTAINING PROTEIN"/>
    <property type="match status" value="1"/>
</dbReference>
<keyword evidence="1" id="KW-0175">Coiled coil</keyword>